<accession>A0A2B8BCH8</accession>
<gene>
    <name evidence="1" type="ORF">CRT60_19110</name>
</gene>
<dbReference type="EMBL" id="PDKW01000042">
    <property type="protein sequence ID" value="PGH55419.1"/>
    <property type="molecule type" value="Genomic_DNA"/>
</dbReference>
<evidence type="ECO:0000313" key="2">
    <source>
        <dbReference type="Proteomes" id="UP000225379"/>
    </source>
</evidence>
<proteinExistence type="predicted"/>
<evidence type="ECO:0000313" key="1">
    <source>
        <dbReference type="EMBL" id="PGH55419.1"/>
    </source>
</evidence>
<reference evidence="2" key="1">
    <citation type="submission" date="2017-10" db="EMBL/GenBank/DDBJ databases">
        <authorList>
            <person name="Kravchenko I.K."/>
            <person name="Grouzdev D.S."/>
        </authorList>
    </citation>
    <scope>NUCLEOTIDE SEQUENCE [LARGE SCALE GENOMIC DNA]</scope>
    <source>
        <strain evidence="2">B2</strain>
    </source>
</reference>
<name>A0A2B8BCH8_9PROT</name>
<dbReference type="AlphaFoldDB" id="A0A2B8BCH8"/>
<dbReference type="Proteomes" id="UP000225379">
    <property type="component" value="Unassembled WGS sequence"/>
</dbReference>
<organism evidence="1 2">
    <name type="scientific">Azospirillum palustre</name>
    <dbReference type="NCBI Taxonomy" id="2044885"/>
    <lineage>
        <taxon>Bacteria</taxon>
        <taxon>Pseudomonadati</taxon>
        <taxon>Pseudomonadota</taxon>
        <taxon>Alphaproteobacteria</taxon>
        <taxon>Rhodospirillales</taxon>
        <taxon>Azospirillaceae</taxon>
        <taxon>Azospirillum</taxon>
    </lineage>
</organism>
<comment type="caution">
    <text evidence="1">The sequence shown here is derived from an EMBL/GenBank/DDBJ whole genome shotgun (WGS) entry which is preliminary data.</text>
</comment>
<dbReference type="RefSeq" id="WP_098738135.1">
    <property type="nucleotide sequence ID" value="NZ_PDKW01000042.1"/>
</dbReference>
<keyword evidence="2" id="KW-1185">Reference proteome</keyword>
<sequence>MDFMIDTPDVVKKAAKGVYDSAVSSVVSGADYVGDKVSEGAQYIGDAAVAVGNSIVSGFNYTLTKAQQAGRAVKDGVAYVYDESKKTFTAITVGATVALCETARAAKFVTAAAWNELVNQVASVGANKLSNTDIDAQLRELVEYFSPDPSMDQSRDGERIEADDCGCQSPGGIRPPNCSQKSGTLPKAHYVNGINTNIAGHCATLKNLAKTLCKEVYGTYNATSGIGGDVVECVDNISRSETVPATQLAKEILANLGKDPPQEMDLYAHSQGGLVTQHAVIQVKNTLTANYIATHCQGHTPTATEAAAAQKDTLARMAKLKINSFGTAVLGWPEGPRYESYTNLADPVPRVIISAQLNHMAETFTDGKILSSILFEEPYANPIRAHSMDEVYIPRMKAARPPPNCLCK</sequence>
<protein>
    <submittedName>
        <fullName evidence="1">Uncharacterized protein</fullName>
    </submittedName>
</protein>